<dbReference type="PANTHER" id="PTHR43563">
    <property type="entry name" value="AMINE OXIDASE"/>
    <property type="match status" value="1"/>
</dbReference>
<sequence length="546" mass="62257">MSGNTRRSSWSESSTNHIKADVIILGCSLPGFVTAHKLKKKFGDTMDIVVLDLTGKEVGGSKCNVAFVDEDEEEDKENAYKNTAQKVLDTVGRRYITVYAKEFKIPLPKAIMTPDKVKSPLNKLFEYSTGGIVDCTQDFHDFDYLNIFESFELNRYQTLLDQSMRNLFQSYSIDNVSERKQLIYFDQTTMEKHICNELIFSNSKDIMRNMVRLVCGAPANVVSVLFYLHQCYRTSSTRNHLDGDNIKMREKLLGHCRKRIANKLQKSLANITMPAKSISKISTYSNEQVILKTLKGDQNYVCNLLAMAIKPDELRNIEVEARLLYNNEIAITSEMKKGKSKKFLIQYEESFWKRFGYSGDILSVRGPILWATERPDLSLTGSLEKYAALIGFLRVKENDDDDSKEAVIKQLVRLFGEDAATPVSYRETEIADVYIPRCGDYIGLRLLTGKTKPSFLEWGALDVFADGDLAAALEAGHTTYLHLMRCLRPQAQTYEDVSIADWPTMLNGNPFKIWFAQVTLKRSVNLMFYTAAAYIGMRVIQNYMRK</sequence>
<dbReference type="Gene3D" id="1.10.405.10">
    <property type="entry name" value="Guanine Nucleotide Dissociation Inhibitor, domain 1"/>
    <property type="match status" value="1"/>
</dbReference>
<organism evidence="1 2">
    <name type="scientific">Bicyclus anynana</name>
    <name type="common">Squinting bush brown butterfly</name>
    <dbReference type="NCBI Taxonomy" id="110368"/>
    <lineage>
        <taxon>Eukaryota</taxon>
        <taxon>Metazoa</taxon>
        <taxon>Ecdysozoa</taxon>
        <taxon>Arthropoda</taxon>
        <taxon>Hexapoda</taxon>
        <taxon>Insecta</taxon>
        <taxon>Pterygota</taxon>
        <taxon>Neoptera</taxon>
        <taxon>Endopterygota</taxon>
        <taxon>Lepidoptera</taxon>
        <taxon>Glossata</taxon>
        <taxon>Ditrysia</taxon>
        <taxon>Papilionoidea</taxon>
        <taxon>Nymphalidae</taxon>
        <taxon>Satyrinae</taxon>
        <taxon>Satyrini</taxon>
        <taxon>Mycalesina</taxon>
        <taxon>Bicyclus</taxon>
    </lineage>
</organism>
<dbReference type="Gene3D" id="3.50.50.60">
    <property type="entry name" value="FAD/NAD(P)-binding domain"/>
    <property type="match status" value="1"/>
</dbReference>
<dbReference type="PANTHER" id="PTHR43563:SF1">
    <property type="entry name" value="AMINE OXIDASE [FLAVIN-CONTAINING] B"/>
    <property type="match status" value="1"/>
</dbReference>
<keyword evidence="1" id="KW-1185">Reference proteome</keyword>
<evidence type="ECO:0000313" key="1">
    <source>
        <dbReference type="Proteomes" id="UP001652582"/>
    </source>
</evidence>
<reference evidence="2" key="2">
    <citation type="submission" date="2025-08" db="UniProtKB">
        <authorList>
            <consortium name="RefSeq"/>
        </authorList>
    </citation>
    <scope>IDENTIFICATION</scope>
</reference>
<dbReference type="SUPFAM" id="SSF54373">
    <property type="entry name" value="FAD-linked reductases, C-terminal domain"/>
    <property type="match status" value="1"/>
</dbReference>
<protein>
    <submittedName>
        <fullName evidence="2">Probable flavin-containing monoamine oxidase A</fullName>
    </submittedName>
</protein>
<name>A0ABM3LG06_BICAN</name>
<dbReference type="Proteomes" id="UP001652582">
    <property type="component" value="Chromosome 1"/>
</dbReference>
<gene>
    <name evidence="2" type="primary">LOC112048376</name>
</gene>
<proteinExistence type="predicted"/>
<dbReference type="GeneID" id="112048376"/>
<dbReference type="InterPro" id="IPR050703">
    <property type="entry name" value="Flavin_MAO"/>
</dbReference>
<dbReference type="InterPro" id="IPR036188">
    <property type="entry name" value="FAD/NAD-bd_sf"/>
</dbReference>
<evidence type="ECO:0000313" key="2">
    <source>
        <dbReference type="RefSeq" id="XP_052738001.1"/>
    </source>
</evidence>
<dbReference type="RefSeq" id="XP_052738001.1">
    <property type="nucleotide sequence ID" value="XM_052882041.1"/>
</dbReference>
<dbReference type="Gene3D" id="3.90.660.10">
    <property type="match status" value="1"/>
</dbReference>
<accession>A0ABM3LG06</accession>
<reference evidence="1" key="1">
    <citation type="submission" date="2025-05" db="UniProtKB">
        <authorList>
            <consortium name="RefSeq"/>
        </authorList>
    </citation>
    <scope>NUCLEOTIDE SEQUENCE [LARGE SCALE GENOMIC DNA]</scope>
</reference>